<evidence type="ECO:0000313" key="1">
    <source>
        <dbReference type="EMBL" id="MBL7632977.1"/>
    </source>
</evidence>
<dbReference type="Proteomes" id="UP000604475">
    <property type="component" value="Unassembled WGS sequence"/>
</dbReference>
<reference evidence="1" key="1">
    <citation type="submission" date="2020-12" db="EMBL/GenBank/DDBJ databases">
        <title>Genomic characterization of non-nitrogen-fixing Frankia strains.</title>
        <authorList>
            <person name="Carlos-Shanley C."/>
            <person name="Guerra T."/>
            <person name="Hahn D."/>
        </authorList>
    </citation>
    <scope>NUCLEOTIDE SEQUENCE</scope>
    <source>
        <strain evidence="1">CN6</strain>
    </source>
</reference>
<protein>
    <recommendedName>
        <fullName evidence="3">Cupin domain-containing protein</fullName>
    </recommendedName>
</protein>
<gene>
    <name evidence="1" type="ORF">I7412_38665</name>
</gene>
<dbReference type="InterPro" id="IPR014710">
    <property type="entry name" value="RmlC-like_jellyroll"/>
</dbReference>
<dbReference type="Gene3D" id="2.60.120.10">
    <property type="entry name" value="Jelly Rolls"/>
    <property type="match status" value="1"/>
</dbReference>
<dbReference type="InterPro" id="IPR011051">
    <property type="entry name" value="RmlC_Cupin_sf"/>
</dbReference>
<organism evidence="1 2">
    <name type="scientific">Frankia nepalensis</name>
    <dbReference type="NCBI Taxonomy" id="1836974"/>
    <lineage>
        <taxon>Bacteria</taxon>
        <taxon>Bacillati</taxon>
        <taxon>Actinomycetota</taxon>
        <taxon>Actinomycetes</taxon>
        <taxon>Frankiales</taxon>
        <taxon>Frankiaceae</taxon>
        <taxon>Frankia</taxon>
    </lineage>
</organism>
<name>A0A937RMT8_9ACTN</name>
<evidence type="ECO:0000313" key="2">
    <source>
        <dbReference type="Proteomes" id="UP000604475"/>
    </source>
</evidence>
<dbReference type="RefSeq" id="WP_203003876.1">
    <property type="nucleotide sequence ID" value="NZ_JADWYU010000174.1"/>
</dbReference>
<dbReference type="SUPFAM" id="SSF51182">
    <property type="entry name" value="RmlC-like cupins"/>
    <property type="match status" value="1"/>
</dbReference>
<dbReference type="AlphaFoldDB" id="A0A937RMT8"/>
<sequence length="170" mass="18426">MSSDQRATRMAFYSSADAPTIEGDGMMSPPVIDKAVYTNLDIRPVSGGQHVTVLFKGEGPDGFSLVHSWFGAGFRLPRHSHSADCLYYVLSGEIVMGTRVMRGGDGFFVAAEAPYAYAAGPEGAEVLEFRVATSFDMKITDQTAERWKPIVEAAVANRDLWAATRPGQQS</sequence>
<evidence type="ECO:0008006" key="3">
    <source>
        <dbReference type="Google" id="ProtNLM"/>
    </source>
</evidence>
<comment type="caution">
    <text evidence="1">The sequence shown here is derived from an EMBL/GenBank/DDBJ whole genome shotgun (WGS) entry which is preliminary data.</text>
</comment>
<proteinExistence type="predicted"/>
<dbReference type="EMBL" id="JAEACQ010000361">
    <property type="protein sequence ID" value="MBL7632977.1"/>
    <property type="molecule type" value="Genomic_DNA"/>
</dbReference>
<keyword evidence="2" id="KW-1185">Reference proteome</keyword>
<accession>A0A937RMT8</accession>